<dbReference type="Pfam" id="PF00924">
    <property type="entry name" value="MS_channel_2nd"/>
    <property type="match status" value="1"/>
</dbReference>
<dbReference type="AlphaFoldDB" id="A0AA37XCS1"/>
<feature type="transmembrane region" description="Helical" evidence="6">
    <location>
        <begin position="12"/>
        <end position="33"/>
    </location>
</feature>
<evidence type="ECO:0000256" key="1">
    <source>
        <dbReference type="ARBA" id="ARBA00004370"/>
    </source>
</evidence>
<dbReference type="GO" id="GO:0016020">
    <property type="term" value="C:membrane"/>
    <property type="evidence" value="ECO:0007669"/>
    <property type="project" value="UniProtKB-SubCell"/>
</dbReference>
<feature type="region of interest" description="Disordered" evidence="5">
    <location>
        <begin position="381"/>
        <end position="440"/>
    </location>
</feature>
<dbReference type="SUPFAM" id="SSF50182">
    <property type="entry name" value="Sm-like ribonucleoproteins"/>
    <property type="match status" value="1"/>
</dbReference>
<evidence type="ECO:0000256" key="6">
    <source>
        <dbReference type="SAM" id="Phobius"/>
    </source>
</evidence>
<keyword evidence="2 6" id="KW-0812">Transmembrane</keyword>
<feature type="compositionally biased region" description="Basic and acidic residues" evidence="5">
    <location>
        <begin position="423"/>
        <end position="440"/>
    </location>
</feature>
<organism evidence="8 9">
    <name type="scientific">Arenivirga flava</name>
    <dbReference type="NCBI Taxonomy" id="1930060"/>
    <lineage>
        <taxon>Bacteria</taxon>
        <taxon>Bacillati</taxon>
        <taxon>Actinomycetota</taxon>
        <taxon>Actinomycetes</taxon>
        <taxon>Micrococcales</taxon>
        <taxon>Microbacteriaceae</taxon>
        <taxon>Arenivirga</taxon>
    </lineage>
</organism>
<protein>
    <submittedName>
        <fullName evidence="8">Mechanosensitive ion channel protein MscS</fullName>
    </submittedName>
</protein>
<dbReference type="RefSeq" id="WP_284232298.1">
    <property type="nucleotide sequence ID" value="NZ_BSUL01000001.1"/>
</dbReference>
<reference evidence="8 9" key="1">
    <citation type="journal article" date="2014" name="Int. J. Syst. Evol. Microbiol.">
        <title>Complete genome sequence of Corynebacterium casei LMG S-19264T (=DSM 44701T), isolated from a smear-ripened cheese.</title>
        <authorList>
            <consortium name="US DOE Joint Genome Institute (JGI-PGF)"/>
            <person name="Walter F."/>
            <person name="Albersmeier A."/>
            <person name="Kalinowski J."/>
            <person name="Ruckert C."/>
        </authorList>
    </citation>
    <scope>NUCLEOTIDE SEQUENCE [LARGE SCALE GENOMIC DNA]</scope>
    <source>
        <strain evidence="8 9">NBRC 112289</strain>
    </source>
</reference>
<dbReference type="GO" id="GO:0055085">
    <property type="term" value="P:transmembrane transport"/>
    <property type="evidence" value="ECO:0007669"/>
    <property type="project" value="InterPro"/>
</dbReference>
<evidence type="ECO:0000313" key="9">
    <source>
        <dbReference type="Proteomes" id="UP001157160"/>
    </source>
</evidence>
<feature type="transmembrane region" description="Helical" evidence="6">
    <location>
        <begin position="133"/>
        <end position="154"/>
    </location>
</feature>
<dbReference type="Proteomes" id="UP001157160">
    <property type="component" value="Unassembled WGS sequence"/>
</dbReference>
<keyword evidence="9" id="KW-1185">Reference proteome</keyword>
<dbReference type="PANTHER" id="PTHR30566">
    <property type="entry name" value="YNAI-RELATED MECHANOSENSITIVE ION CHANNEL"/>
    <property type="match status" value="1"/>
</dbReference>
<feature type="transmembrane region" description="Helical" evidence="6">
    <location>
        <begin position="160"/>
        <end position="179"/>
    </location>
</feature>
<sequence length="440" mass="48148">MPFALQSWPSFAIAVVAAVVLAFAIGALSAAPIHLLAKRRGWTHDPAASLRRPFRILVLVVLLWIALSATLPIRDDEGRPFGIDHVALIVTIVTAAWLLSAVVASGFRQVLGRYPLDVVDNRVARRVHTQLNLLNRIAVVVIWVLALGSVLLTFPGVSAVGTSLLASAGLVSVVAGLAAQSTLANVFAGFQLAFSDAIRVDDVVIAEGQWGKIEEITLTYVVVHLWDDRRLVLPSTYFTTTPFENWTRRSSELLGAVEIDLDWRIDPDGMRERLDEVLEGTDLWDGRTKVLQLTDATNGYVRVRVLVTAKDAGTLFDLRCLVREQLVAWIHSRNPAAMPRTRLEQAEDPRVAPVTVDVEEQTTGPAADEQRAVTAPVPVVEERTPSGQIKHQGLFTGSEEAERRAELFTSSIPLPHADDDDDSRIASEEITVDHRGRGDG</sequence>
<dbReference type="InterPro" id="IPR006685">
    <property type="entry name" value="MscS_channel_2nd"/>
</dbReference>
<comment type="subcellular location">
    <subcellularLocation>
        <location evidence="1">Membrane</location>
    </subcellularLocation>
</comment>
<evidence type="ECO:0000256" key="3">
    <source>
        <dbReference type="ARBA" id="ARBA00022989"/>
    </source>
</evidence>
<comment type="caution">
    <text evidence="8">The sequence shown here is derived from an EMBL/GenBank/DDBJ whole genome shotgun (WGS) entry which is preliminary data.</text>
</comment>
<feature type="domain" description="Mechanosensitive ion channel MscS" evidence="7">
    <location>
        <begin position="182"/>
        <end position="248"/>
    </location>
</feature>
<dbReference type="InterPro" id="IPR023408">
    <property type="entry name" value="MscS_beta-dom_sf"/>
</dbReference>
<name>A0AA37XCS1_9MICO</name>
<evidence type="ECO:0000256" key="2">
    <source>
        <dbReference type="ARBA" id="ARBA00022692"/>
    </source>
</evidence>
<keyword evidence="4 6" id="KW-0472">Membrane</keyword>
<gene>
    <name evidence="8" type="ORF">GCM10025874_20400</name>
</gene>
<dbReference type="PANTHER" id="PTHR30566:SF25">
    <property type="entry name" value="INNER MEMBRANE PROTEIN"/>
    <property type="match status" value="1"/>
</dbReference>
<evidence type="ECO:0000313" key="8">
    <source>
        <dbReference type="EMBL" id="GMA28787.1"/>
    </source>
</evidence>
<dbReference type="EMBL" id="BSUL01000001">
    <property type="protein sequence ID" value="GMA28787.1"/>
    <property type="molecule type" value="Genomic_DNA"/>
</dbReference>
<dbReference type="Gene3D" id="2.30.30.60">
    <property type="match status" value="1"/>
</dbReference>
<feature type="transmembrane region" description="Helical" evidence="6">
    <location>
        <begin position="54"/>
        <end position="73"/>
    </location>
</feature>
<keyword evidence="3 6" id="KW-1133">Transmembrane helix</keyword>
<feature type="transmembrane region" description="Helical" evidence="6">
    <location>
        <begin position="85"/>
        <end position="107"/>
    </location>
</feature>
<proteinExistence type="predicted"/>
<dbReference type="InterPro" id="IPR010920">
    <property type="entry name" value="LSM_dom_sf"/>
</dbReference>
<evidence type="ECO:0000256" key="4">
    <source>
        <dbReference type="ARBA" id="ARBA00023136"/>
    </source>
</evidence>
<evidence type="ECO:0000259" key="7">
    <source>
        <dbReference type="Pfam" id="PF00924"/>
    </source>
</evidence>
<dbReference type="Gene3D" id="1.10.287.1260">
    <property type="match status" value="1"/>
</dbReference>
<evidence type="ECO:0000256" key="5">
    <source>
        <dbReference type="SAM" id="MobiDB-lite"/>
    </source>
</evidence>
<accession>A0AA37XCS1</accession>